<dbReference type="PIRSF" id="PIRSF000139">
    <property type="entry name" value="Glc_ox_4Fe-4S"/>
    <property type="match status" value="1"/>
</dbReference>
<dbReference type="Pfam" id="PF02754">
    <property type="entry name" value="CCG"/>
    <property type="match status" value="2"/>
</dbReference>
<keyword evidence="4 6" id="KW-0408">Iron</keyword>
<proteinExistence type="predicted"/>
<evidence type="ECO:0000256" key="3">
    <source>
        <dbReference type="ARBA" id="ARBA00022737"/>
    </source>
</evidence>
<evidence type="ECO:0000256" key="6">
    <source>
        <dbReference type="PIRNR" id="PIRNR000139"/>
    </source>
</evidence>
<keyword evidence="6" id="KW-0249">Electron transport</keyword>
<accession>A0A9X0WF13</accession>
<keyword evidence="3" id="KW-0677">Repeat</keyword>
<feature type="domain" description="4Fe-4S ferredoxin-type" evidence="8">
    <location>
        <begin position="87"/>
        <end position="110"/>
    </location>
</feature>
<evidence type="ECO:0000256" key="5">
    <source>
        <dbReference type="ARBA" id="ARBA00023014"/>
    </source>
</evidence>
<evidence type="ECO:0000313" key="10">
    <source>
        <dbReference type="Proteomes" id="UP001138802"/>
    </source>
</evidence>
<evidence type="ECO:0000256" key="7">
    <source>
        <dbReference type="SAM" id="MobiDB-lite"/>
    </source>
</evidence>
<dbReference type="InterPro" id="IPR017896">
    <property type="entry name" value="4Fe4S_Fe-S-bd"/>
</dbReference>
<comment type="catalytic activity">
    <reaction evidence="6">
        <text>glycolate + A = glyoxylate + AH2</text>
        <dbReference type="Rhea" id="RHEA:21264"/>
        <dbReference type="ChEBI" id="CHEBI:13193"/>
        <dbReference type="ChEBI" id="CHEBI:17499"/>
        <dbReference type="ChEBI" id="CHEBI:29805"/>
        <dbReference type="ChEBI" id="CHEBI:36655"/>
        <dbReference type="EC" id="1.1.99.14"/>
    </reaction>
</comment>
<protein>
    <recommendedName>
        <fullName evidence="6">Glycolate oxidase iron-sulfur subunit</fullName>
        <ecNumber evidence="6">1.1.99.14</ecNumber>
    </recommendedName>
</protein>
<comment type="catalytic activity">
    <reaction evidence="6">
        <text>(R)-lactate + A = pyruvate + AH2</text>
        <dbReference type="Rhea" id="RHEA:15089"/>
        <dbReference type="ChEBI" id="CHEBI:13193"/>
        <dbReference type="ChEBI" id="CHEBI:15361"/>
        <dbReference type="ChEBI" id="CHEBI:16004"/>
        <dbReference type="ChEBI" id="CHEBI:17499"/>
    </reaction>
</comment>
<keyword evidence="2 6" id="KW-0479">Metal-binding</keyword>
<dbReference type="PANTHER" id="PTHR32479">
    <property type="entry name" value="GLYCOLATE OXIDASE IRON-SULFUR SUBUNIT"/>
    <property type="match status" value="1"/>
</dbReference>
<gene>
    <name evidence="9" type="ORF">CKO25_02095</name>
</gene>
<dbReference type="EMBL" id="NRSD01000001">
    <property type="protein sequence ID" value="MBK1643467.1"/>
    <property type="molecule type" value="Genomic_DNA"/>
</dbReference>
<name>A0A9X0WF13_9GAMM</name>
<sequence>MKTPTDQLQNPRQSDAAQGASARWPQPRSPSPVCAHQLATLADQCVKCGLCLPHCPTFRQARDEADSPRGRIALIQGWVEGQLAMTPTLAAHLDGCLGCLNCERACPSEVDFAGLIDGAKAMCTTAMPASRRHITRLLLGMLSSARGMAILSRFARLADWSGVARLAEHPVFARFPWLAPYRRLTGVVARTRPAPRATPLHTSPPPAAELFLGCTAEALQGSAVAATLRVAARLGAPLRVAAPASCCGAMLRHNGFPAAADATRARALGSQNPRQLVGLASACVAELREDPAAANPLELCDYLDGLTWPETASLQRIAARVLVHEPCSHRNRLGGNGAVHRLLARIPGLDLQRLPPGDGCCGAAGTYLLQQPRMAEALLDRLLEPIRARPPEVIVTTNPGCALHLAAGVRDAGLAVEILHPVELIDRALAGPRSAP</sequence>
<keyword evidence="10" id="KW-1185">Reference proteome</keyword>
<dbReference type="Pfam" id="PF13183">
    <property type="entry name" value="Fer4_8"/>
    <property type="match status" value="1"/>
</dbReference>
<comment type="cofactor">
    <cofactor evidence="6">
        <name>[4Fe-4S] cluster</name>
        <dbReference type="ChEBI" id="CHEBI:49883"/>
    </cofactor>
    <text evidence="6">Binds 2 [4Fe-4S] clusters.</text>
</comment>
<dbReference type="SUPFAM" id="SSF46548">
    <property type="entry name" value="alpha-helical ferredoxin"/>
    <property type="match status" value="1"/>
</dbReference>
<organism evidence="9 10">
    <name type="scientific">Thiocapsa imhoffii</name>
    <dbReference type="NCBI Taxonomy" id="382777"/>
    <lineage>
        <taxon>Bacteria</taxon>
        <taxon>Pseudomonadati</taxon>
        <taxon>Pseudomonadota</taxon>
        <taxon>Gammaproteobacteria</taxon>
        <taxon>Chromatiales</taxon>
        <taxon>Chromatiaceae</taxon>
        <taxon>Thiocapsa</taxon>
    </lineage>
</organism>
<evidence type="ECO:0000256" key="1">
    <source>
        <dbReference type="ARBA" id="ARBA00022485"/>
    </source>
</evidence>
<dbReference type="GO" id="GO:0046872">
    <property type="term" value="F:metal ion binding"/>
    <property type="evidence" value="ECO:0007669"/>
    <property type="project" value="UniProtKB-UniRule"/>
</dbReference>
<feature type="compositionally biased region" description="Polar residues" evidence="7">
    <location>
        <begin position="1"/>
        <end position="16"/>
    </location>
</feature>
<dbReference type="GO" id="GO:0051539">
    <property type="term" value="F:4 iron, 4 sulfur cluster binding"/>
    <property type="evidence" value="ECO:0007669"/>
    <property type="project" value="UniProtKB-UniRule"/>
</dbReference>
<comment type="function">
    <text evidence="6">Component of a complex that catalyzes the oxidation of glycolate to glyoxylate.</text>
</comment>
<evidence type="ECO:0000256" key="2">
    <source>
        <dbReference type="ARBA" id="ARBA00022723"/>
    </source>
</evidence>
<dbReference type="GO" id="GO:0019154">
    <property type="term" value="F:glycolate dehydrogenase activity"/>
    <property type="evidence" value="ECO:0007669"/>
    <property type="project" value="UniProtKB-EC"/>
</dbReference>
<dbReference type="InterPro" id="IPR017900">
    <property type="entry name" value="4Fe4S_Fe_S_CS"/>
</dbReference>
<feature type="region of interest" description="Disordered" evidence="7">
    <location>
        <begin position="1"/>
        <end position="28"/>
    </location>
</feature>
<keyword evidence="5 6" id="KW-0411">Iron-sulfur</keyword>
<feature type="domain" description="4Fe-4S ferredoxin-type" evidence="8">
    <location>
        <begin position="36"/>
        <end position="67"/>
    </location>
</feature>
<evidence type="ECO:0000313" key="9">
    <source>
        <dbReference type="EMBL" id="MBK1643467.1"/>
    </source>
</evidence>
<dbReference type="RefSeq" id="WP_200386223.1">
    <property type="nucleotide sequence ID" value="NZ_NRSD01000001.1"/>
</dbReference>
<dbReference type="PANTHER" id="PTHR32479:SF17">
    <property type="entry name" value="GLYCOLATE OXIDASE IRON-SULFUR SUBUNIT"/>
    <property type="match status" value="1"/>
</dbReference>
<dbReference type="InterPro" id="IPR004017">
    <property type="entry name" value="Cys_rich_dom"/>
</dbReference>
<dbReference type="PROSITE" id="PS51379">
    <property type="entry name" value="4FE4S_FER_2"/>
    <property type="match status" value="2"/>
</dbReference>
<evidence type="ECO:0000259" key="8">
    <source>
        <dbReference type="PROSITE" id="PS51379"/>
    </source>
</evidence>
<reference evidence="9 10" key="1">
    <citation type="journal article" date="2020" name="Microorganisms">
        <title>Osmotic Adaptation and Compatible Solute Biosynthesis of Phototrophic Bacteria as Revealed from Genome Analyses.</title>
        <authorList>
            <person name="Imhoff J.F."/>
            <person name="Rahn T."/>
            <person name="Kunzel S."/>
            <person name="Keller A."/>
            <person name="Neulinger S.C."/>
        </authorList>
    </citation>
    <scope>NUCLEOTIDE SEQUENCE [LARGE SCALE GENOMIC DNA]</scope>
    <source>
        <strain evidence="9 10">DSM 21303</strain>
    </source>
</reference>
<keyword evidence="1 6" id="KW-0004">4Fe-4S</keyword>
<dbReference type="InterPro" id="IPR009051">
    <property type="entry name" value="Helical_ferredxn"/>
</dbReference>
<dbReference type="EC" id="1.1.99.14" evidence="6"/>
<dbReference type="AlphaFoldDB" id="A0A9X0WF13"/>
<keyword evidence="6" id="KW-0813">Transport</keyword>
<dbReference type="PROSITE" id="PS00198">
    <property type="entry name" value="4FE4S_FER_1"/>
    <property type="match status" value="2"/>
</dbReference>
<comment type="caution">
    <text evidence="9">The sequence shown here is derived from an EMBL/GenBank/DDBJ whole genome shotgun (WGS) entry which is preliminary data.</text>
</comment>
<evidence type="ECO:0000256" key="4">
    <source>
        <dbReference type="ARBA" id="ARBA00023004"/>
    </source>
</evidence>
<dbReference type="Gene3D" id="1.10.1060.10">
    <property type="entry name" value="Alpha-helical ferredoxin"/>
    <property type="match status" value="1"/>
</dbReference>
<dbReference type="Proteomes" id="UP001138802">
    <property type="component" value="Unassembled WGS sequence"/>
</dbReference>
<dbReference type="InterPro" id="IPR012257">
    <property type="entry name" value="Glc_ox_4Fe-4S"/>
</dbReference>